<evidence type="ECO:0000256" key="1">
    <source>
        <dbReference type="PIRSR" id="PIRSR605502-1"/>
    </source>
</evidence>
<name>A0A1H2UH42_THIRO</name>
<gene>
    <name evidence="2" type="ORF">SAMN05421783_105103</name>
</gene>
<dbReference type="EMBL" id="FNNZ01000005">
    <property type="protein sequence ID" value="SDW55228.1"/>
    <property type="molecule type" value="Genomic_DNA"/>
</dbReference>
<dbReference type="RefSeq" id="WP_093029692.1">
    <property type="nucleotide sequence ID" value="NZ_FNNZ01000005.1"/>
</dbReference>
<dbReference type="InterPro" id="IPR050792">
    <property type="entry name" value="ADP-ribosylglycohydrolase"/>
</dbReference>
<evidence type="ECO:0000313" key="3">
    <source>
        <dbReference type="Proteomes" id="UP000198816"/>
    </source>
</evidence>
<feature type="binding site" evidence="1">
    <location>
        <position position="262"/>
    </location>
    <ligand>
        <name>Mg(2+)</name>
        <dbReference type="ChEBI" id="CHEBI:18420"/>
        <label>1</label>
    </ligand>
</feature>
<evidence type="ECO:0000313" key="2">
    <source>
        <dbReference type="EMBL" id="SDW55228.1"/>
    </source>
</evidence>
<reference evidence="3" key="1">
    <citation type="submission" date="2016-10" db="EMBL/GenBank/DDBJ databases">
        <authorList>
            <person name="Varghese N."/>
            <person name="Submissions S."/>
        </authorList>
    </citation>
    <scope>NUCLEOTIDE SEQUENCE [LARGE SCALE GENOMIC DNA]</scope>
    <source>
        <strain evidence="3">DSM 217</strain>
    </source>
</reference>
<keyword evidence="1" id="KW-0460">Magnesium</keyword>
<sequence length="326" mass="35117">MLVSDLSTELAWTTSKTNTVFDRAAGAYLGLAVGDALGSTVEFMTPREIREVYGEHRNLIGGGWLRLRKGRVTDDTEMSLALGNSILASGGVDARGIAEAFSDWMRTKPVDIGHTVRRGISQYRLHGTLEVPENEHDAGNGACMRCLPIALFTLGAAEEAVAEANRIQSHVTHHSRLADAGTLTVIRMVQAALLGRPKSDLRLLAEALVALEPQYRFDRRRMENPGGYLVETLRAVFQALFATDSFETALVDVVNRGGDADTSGAILGMIAGALYGPDAIPRRWLGVLEKDTATACMDQAAALLTASSRYEDKGSARGEGKNRSIS</sequence>
<dbReference type="STRING" id="1058.SAMN05421783_105103"/>
<dbReference type="Gene3D" id="1.10.4080.10">
    <property type="entry name" value="ADP-ribosylation/Crystallin J1"/>
    <property type="match status" value="1"/>
</dbReference>
<dbReference type="AlphaFoldDB" id="A0A1H2UH42"/>
<proteinExistence type="predicted"/>
<dbReference type="InterPro" id="IPR036705">
    <property type="entry name" value="Ribosyl_crysJ1_sf"/>
</dbReference>
<feature type="binding site" evidence="1">
    <location>
        <position position="261"/>
    </location>
    <ligand>
        <name>Mg(2+)</name>
        <dbReference type="ChEBI" id="CHEBI:18420"/>
        <label>1</label>
    </ligand>
</feature>
<comment type="cofactor">
    <cofactor evidence="1">
        <name>Mg(2+)</name>
        <dbReference type="ChEBI" id="CHEBI:18420"/>
    </cofactor>
    <text evidence="1">Binds 2 magnesium ions per subunit.</text>
</comment>
<feature type="binding site" evidence="1">
    <location>
        <position position="74"/>
    </location>
    <ligand>
        <name>Mg(2+)</name>
        <dbReference type="ChEBI" id="CHEBI:18420"/>
        <label>1</label>
    </ligand>
</feature>
<keyword evidence="2" id="KW-0378">Hydrolase</keyword>
<keyword evidence="1" id="KW-0479">Metal-binding</keyword>
<feature type="binding site" evidence="1">
    <location>
        <position position="75"/>
    </location>
    <ligand>
        <name>Mg(2+)</name>
        <dbReference type="ChEBI" id="CHEBI:18420"/>
        <label>1</label>
    </ligand>
</feature>
<protein>
    <submittedName>
        <fullName evidence="2">ADP-ribosyl-[dinitrogen reductase] hydrolase</fullName>
    </submittedName>
</protein>
<dbReference type="OrthoDB" id="9798107at2"/>
<accession>A0A1H2UH42</accession>
<dbReference type="InterPro" id="IPR005502">
    <property type="entry name" value="Ribosyl_crysJ1"/>
</dbReference>
<dbReference type="PANTHER" id="PTHR16222">
    <property type="entry name" value="ADP-RIBOSYLGLYCOHYDROLASE"/>
    <property type="match status" value="1"/>
</dbReference>
<feature type="binding site" evidence="1">
    <location>
        <position position="259"/>
    </location>
    <ligand>
        <name>Mg(2+)</name>
        <dbReference type="ChEBI" id="CHEBI:18420"/>
        <label>1</label>
    </ligand>
</feature>
<dbReference type="GO" id="GO:0016787">
    <property type="term" value="F:hydrolase activity"/>
    <property type="evidence" value="ECO:0007669"/>
    <property type="project" value="UniProtKB-KW"/>
</dbReference>
<dbReference type="SUPFAM" id="SSF101478">
    <property type="entry name" value="ADP-ribosylglycohydrolase"/>
    <property type="match status" value="1"/>
</dbReference>
<dbReference type="GO" id="GO:0046872">
    <property type="term" value="F:metal ion binding"/>
    <property type="evidence" value="ECO:0007669"/>
    <property type="project" value="UniProtKB-KW"/>
</dbReference>
<dbReference type="InterPro" id="IPR013479">
    <property type="entry name" value="ADP-ribosyl_diN_reduct_hydro"/>
</dbReference>
<dbReference type="Proteomes" id="UP000198816">
    <property type="component" value="Unassembled WGS sequence"/>
</dbReference>
<organism evidence="2 3">
    <name type="scientific">Thiocapsa roseopersicina</name>
    <dbReference type="NCBI Taxonomy" id="1058"/>
    <lineage>
        <taxon>Bacteria</taxon>
        <taxon>Pseudomonadati</taxon>
        <taxon>Pseudomonadota</taxon>
        <taxon>Gammaproteobacteria</taxon>
        <taxon>Chromatiales</taxon>
        <taxon>Chromatiaceae</taxon>
        <taxon>Thiocapsa</taxon>
    </lineage>
</organism>
<dbReference type="PANTHER" id="PTHR16222:SF12">
    <property type="entry name" value="ADP-RIBOSYLGLYCOHYDROLASE-RELATED"/>
    <property type="match status" value="1"/>
</dbReference>
<keyword evidence="3" id="KW-1185">Reference proteome</keyword>
<dbReference type="NCBIfam" id="TIGR02662">
    <property type="entry name" value="dinitro_DRAG"/>
    <property type="match status" value="1"/>
</dbReference>
<dbReference type="Pfam" id="PF03747">
    <property type="entry name" value="ADP_ribosyl_GH"/>
    <property type="match status" value="1"/>
</dbReference>
<feature type="binding site" evidence="1">
    <location>
        <position position="73"/>
    </location>
    <ligand>
        <name>Mg(2+)</name>
        <dbReference type="ChEBI" id="CHEBI:18420"/>
        <label>1</label>
    </ligand>
</feature>